<dbReference type="GO" id="GO:0005829">
    <property type="term" value="C:cytosol"/>
    <property type="evidence" value="ECO:0007669"/>
    <property type="project" value="TreeGrafter"/>
</dbReference>
<dbReference type="EC" id="2.7.7.7" evidence="2 20"/>
<evidence type="ECO:0000256" key="7">
    <source>
        <dbReference type="ARBA" id="ARBA00022722"/>
    </source>
</evidence>
<evidence type="ECO:0000259" key="21">
    <source>
        <dbReference type="SMART" id="SM00479"/>
    </source>
</evidence>
<dbReference type="NCBIfam" id="TIGR01406">
    <property type="entry name" value="dnaQ_proteo"/>
    <property type="match status" value="1"/>
</dbReference>
<evidence type="ECO:0000313" key="23">
    <source>
        <dbReference type="Proteomes" id="UP001289135"/>
    </source>
</evidence>
<evidence type="ECO:0000256" key="16">
    <source>
        <dbReference type="ARBA" id="ARBA00049244"/>
    </source>
</evidence>
<dbReference type="PANTHER" id="PTHR30231:SF41">
    <property type="entry name" value="DNA POLYMERASE III SUBUNIT EPSILON"/>
    <property type="match status" value="1"/>
</dbReference>
<dbReference type="NCBIfam" id="NF004316">
    <property type="entry name" value="PRK05711.1"/>
    <property type="match status" value="1"/>
</dbReference>
<dbReference type="InterPro" id="IPR012337">
    <property type="entry name" value="RNaseH-like_sf"/>
</dbReference>
<feature type="binding site" evidence="19">
    <location>
        <position position="8"/>
    </location>
    <ligand>
        <name>a divalent metal cation</name>
        <dbReference type="ChEBI" id="CHEBI:60240"/>
        <label>1</label>
        <note>catalytic</note>
    </ligand>
</feature>
<evidence type="ECO:0000256" key="4">
    <source>
        <dbReference type="ARBA" id="ARBA00022679"/>
    </source>
</evidence>
<feature type="binding site" evidence="18">
    <location>
        <position position="156"/>
    </location>
    <ligand>
        <name>substrate</name>
    </ligand>
</feature>
<evidence type="ECO:0000256" key="20">
    <source>
        <dbReference type="RuleBase" id="RU364087"/>
    </source>
</evidence>
<dbReference type="Gene3D" id="3.30.420.10">
    <property type="entry name" value="Ribonuclease H-like superfamily/Ribonuclease H"/>
    <property type="match status" value="1"/>
</dbReference>
<proteinExistence type="predicted"/>
<sequence>MIRKIALDTETTGLDINQGHRIISIGCVEIINGMKTGSTIHLMLNPGRPSDPGAIAVHGIKDEFLLNKPKFEEVAHDFLSFIGDDILIIHNAQFDLKFLRNELKISGIIGLEKNHIIDTLLLSRERYPGSPASLDALCKKFNIDNSERTLHGALIDAELLASVYIAMVGTVQSEIDIKESSNNTIDTHLYLKKIIYDINNRFFNISQEDLKKHQESVNKIENSMWKKILPFLY</sequence>
<feature type="binding site" evidence="18">
    <location>
        <position position="8"/>
    </location>
    <ligand>
        <name>substrate</name>
    </ligand>
</feature>
<evidence type="ECO:0000256" key="11">
    <source>
        <dbReference type="ARBA" id="ARBA00022842"/>
    </source>
</evidence>
<keyword evidence="4 20" id="KW-0808">Transferase</keyword>
<comment type="subunit">
    <text evidence="15 20">DNA polymerase III contains a core (composed of alpha, epsilon and theta chains) that associates with a tau subunit. This core dimerizes to form the POLIII' complex. PolIII' associates with the gamma complex (composed of gamma, delta, delta', psi and chi chains) and with the beta chain to form the complete DNA polymerase III complex.</text>
</comment>
<evidence type="ECO:0000256" key="10">
    <source>
        <dbReference type="ARBA" id="ARBA00022839"/>
    </source>
</evidence>
<dbReference type="InterPro" id="IPR013520">
    <property type="entry name" value="Ribonucl_H"/>
</dbReference>
<evidence type="ECO:0000256" key="2">
    <source>
        <dbReference type="ARBA" id="ARBA00012417"/>
    </source>
</evidence>
<keyword evidence="11 19" id="KW-0460">Magnesium</keyword>
<dbReference type="Pfam" id="PF00929">
    <property type="entry name" value="RNase_T"/>
    <property type="match status" value="1"/>
</dbReference>
<keyword evidence="9 20" id="KW-0378">Hydrolase</keyword>
<evidence type="ECO:0000256" key="1">
    <source>
        <dbReference type="ARBA" id="ARBA00001936"/>
    </source>
</evidence>
<feature type="domain" description="Exonuclease" evidence="21">
    <location>
        <begin position="3"/>
        <end position="173"/>
    </location>
</feature>
<dbReference type="EMBL" id="JARGYU010000002">
    <property type="protein sequence ID" value="MDZ5761410.1"/>
    <property type="molecule type" value="Genomic_DNA"/>
</dbReference>
<dbReference type="PANTHER" id="PTHR30231">
    <property type="entry name" value="DNA POLYMERASE III SUBUNIT EPSILON"/>
    <property type="match status" value="1"/>
</dbReference>
<keyword evidence="12 20" id="KW-0239">DNA-directed DNA polymerase</keyword>
<dbReference type="InterPro" id="IPR006309">
    <property type="entry name" value="DnaQ_proteo"/>
</dbReference>
<keyword evidence="5 20" id="KW-0548">Nucleotidyltransferase</keyword>
<comment type="cofactor">
    <cofactor evidence="1 20">
        <name>Mn(2+)</name>
        <dbReference type="ChEBI" id="CHEBI:29035"/>
    </cofactor>
</comment>
<reference evidence="22" key="1">
    <citation type="submission" date="2023-02" db="EMBL/GenBank/DDBJ databases">
        <title>Host association and intracellularity evolved multiple times independently in the Rickettsiales.</title>
        <authorList>
            <person name="Castelli M."/>
            <person name="Nardi T."/>
            <person name="Gammuto L."/>
            <person name="Bellinzona G."/>
            <person name="Sabaneyeva E."/>
            <person name="Potekhin A."/>
            <person name="Serra V."/>
            <person name="Petroni G."/>
            <person name="Sassera D."/>
        </authorList>
    </citation>
    <scope>NUCLEOTIDE SEQUENCE</scope>
    <source>
        <strain evidence="22">USBL-36I1</strain>
    </source>
</reference>
<dbReference type="GO" id="GO:0045004">
    <property type="term" value="P:DNA replication proofreading"/>
    <property type="evidence" value="ECO:0007669"/>
    <property type="project" value="TreeGrafter"/>
</dbReference>
<evidence type="ECO:0000256" key="17">
    <source>
        <dbReference type="PIRSR" id="PIRSR606309-1"/>
    </source>
</evidence>
<evidence type="ECO:0000256" key="12">
    <source>
        <dbReference type="ARBA" id="ARBA00022932"/>
    </source>
</evidence>
<dbReference type="GO" id="GO:0003887">
    <property type="term" value="F:DNA-directed DNA polymerase activity"/>
    <property type="evidence" value="ECO:0007669"/>
    <property type="project" value="UniProtKB-KW"/>
</dbReference>
<dbReference type="FunFam" id="3.30.420.10:FF:000012">
    <property type="entry name" value="DNA polymerase III subunit epsilon"/>
    <property type="match status" value="1"/>
</dbReference>
<dbReference type="GO" id="GO:0003677">
    <property type="term" value="F:DNA binding"/>
    <property type="evidence" value="ECO:0007669"/>
    <property type="project" value="InterPro"/>
</dbReference>
<keyword evidence="8 19" id="KW-0479">Metal-binding</keyword>
<comment type="function">
    <text evidence="14 20">DNA polymerase III is a complex, multichain enzyme responsible for most of the replicative synthesis in bacteria. The epsilon subunit contain the editing function and is a proofreading 3'-5' exonuclease.</text>
</comment>
<name>A0AAE4VK23_9RICK</name>
<comment type="caution">
    <text evidence="22">The sequence shown here is derived from an EMBL/GenBank/DDBJ whole genome shotgun (WGS) entry which is preliminary data.</text>
</comment>
<dbReference type="CDD" id="cd06131">
    <property type="entry name" value="DNA_pol_III_epsilon_Ecoli_like"/>
    <property type="match status" value="1"/>
</dbReference>
<evidence type="ECO:0000256" key="18">
    <source>
        <dbReference type="PIRSR" id="PIRSR606309-2"/>
    </source>
</evidence>
<dbReference type="Proteomes" id="UP001289135">
    <property type="component" value="Unassembled WGS sequence"/>
</dbReference>
<evidence type="ECO:0000256" key="14">
    <source>
        <dbReference type="ARBA" id="ARBA00025483"/>
    </source>
</evidence>
<evidence type="ECO:0000256" key="9">
    <source>
        <dbReference type="ARBA" id="ARBA00022801"/>
    </source>
</evidence>
<keyword evidence="23" id="KW-1185">Reference proteome</keyword>
<comment type="cofactor">
    <cofactor evidence="19">
        <name>Mg(2+)</name>
        <dbReference type="ChEBI" id="CHEBI:18420"/>
    </cofactor>
    <cofactor evidence="19">
        <name>Mn(2+)</name>
        <dbReference type="ChEBI" id="CHEBI:29035"/>
    </cofactor>
    <text evidence="19">Binds 2 divalent metal cations. Magnesium or manganese.</text>
</comment>
<evidence type="ECO:0000256" key="8">
    <source>
        <dbReference type="ARBA" id="ARBA00022723"/>
    </source>
</evidence>
<dbReference type="SMART" id="SM00479">
    <property type="entry name" value="EXOIII"/>
    <property type="match status" value="1"/>
</dbReference>
<gene>
    <name evidence="20" type="primary">dnaQ</name>
    <name evidence="22" type="ORF">Lyticum_00585</name>
</gene>
<feature type="binding site" evidence="18">
    <location>
        <position position="10"/>
    </location>
    <ligand>
        <name>substrate</name>
    </ligand>
</feature>
<evidence type="ECO:0000256" key="15">
    <source>
        <dbReference type="ARBA" id="ARBA00026073"/>
    </source>
</evidence>
<dbReference type="InterPro" id="IPR036397">
    <property type="entry name" value="RNaseH_sf"/>
</dbReference>
<evidence type="ECO:0000256" key="5">
    <source>
        <dbReference type="ARBA" id="ARBA00022695"/>
    </source>
</evidence>
<organism evidence="22 23">
    <name type="scientific">Lyticum sinuosum</name>
    <dbReference type="NCBI Taxonomy" id="1332059"/>
    <lineage>
        <taxon>Bacteria</taxon>
        <taxon>Pseudomonadati</taxon>
        <taxon>Pseudomonadota</taxon>
        <taxon>Alphaproteobacteria</taxon>
        <taxon>Rickettsiales</taxon>
        <taxon>Lyticum</taxon>
    </lineage>
</organism>
<keyword evidence="10 20" id="KW-0269">Exonuclease</keyword>
<comment type="catalytic activity">
    <reaction evidence="16 20">
        <text>DNA(n) + a 2'-deoxyribonucleoside 5'-triphosphate = DNA(n+1) + diphosphate</text>
        <dbReference type="Rhea" id="RHEA:22508"/>
        <dbReference type="Rhea" id="RHEA-COMP:17339"/>
        <dbReference type="Rhea" id="RHEA-COMP:17340"/>
        <dbReference type="ChEBI" id="CHEBI:33019"/>
        <dbReference type="ChEBI" id="CHEBI:61560"/>
        <dbReference type="ChEBI" id="CHEBI:173112"/>
        <dbReference type="EC" id="2.7.7.7"/>
    </reaction>
</comment>
<evidence type="ECO:0000256" key="3">
    <source>
        <dbReference type="ARBA" id="ARBA00020352"/>
    </source>
</evidence>
<dbReference type="SUPFAM" id="SSF53098">
    <property type="entry name" value="Ribonuclease H-like"/>
    <property type="match status" value="1"/>
</dbReference>
<feature type="active site" description="Proton acceptor" evidence="17">
    <location>
        <position position="151"/>
    </location>
</feature>
<accession>A0AAE4VK23</accession>
<evidence type="ECO:0000256" key="13">
    <source>
        <dbReference type="ARBA" id="ARBA00023211"/>
    </source>
</evidence>
<feature type="binding site" evidence="19">
    <location>
        <position position="156"/>
    </location>
    <ligand>
        <name>a divalent metal cation</name>
        <dbReference type="ChEBI" id="CHEBI:60240"/>
        <label>1</label>
        <note>catalytic</note>
    </ligand>
</feature>
<keyword evidence="13 19" id="KW-0464">Manganese</keyword>
<feature type="binding site" evidence="18">
    <location>
        <position position="58"/>
    </location>
    <ligand>
        <name>substrate</name>
    </ligand>
</feature>
<keyword evidence="7 20" id="KW-0540">Nuclease</keyword>
<feature type="binding site" evidence="19">
    <location>
        <position position="10"/>
    </location>
    <ligand>
        <name>a divalent metal cation</name>
        <dbReference type="ChEBI" id="CHEBI:60240"/>
        <label>1</label>
        <note>catalytic</note>
    </ligand>
</feature>
<evidence type="ECO:0000313" key="22">
    <source>
        <dbReference type="EMBL" id="MDZ5761410.1"/>
    </source>
</evidence>
<dbReference type="GO" id="GO:0046872">
    <property type="term" value="F:metal ion binding"/>
    <property type="evidence" value="ECO:0007669"/>
    <property type="project" value="UniProtKB-KW"/>
</dbReference>
<evidence type="ECO:0000256" key="19">
    <source>
        <dbReference type="PIRSR" id="PIRSR606309-3"/>
    </source>
</evidence>
<evidence type="ECO:0000256" key="6">
    <source>
        <dbReference type="ARBA" id="ARBA00022705"/>
    </source>
</evidence>
<dbReference type="AlphaFoldDB" id="A0AAE4VK23"/>
<keyword evidence="6 20" id="KW-0235">DNA replication</keyword>
<dbReference type="GO" id="GO:0008408">
    <property type="term" value="F:3'-5' exonuclease activity"/>
    <property type="evidence" value="ECO:0007669"/>
    <property type="project" value="TreeGrafter"/>
</dbReference>
<dbReference type="NCBIfam" id="TIGR00573">
    <property type="entry name" value="dnaq"/>
    <property type="match status" value="1"/>
</dbReference>
<dbReference type="InterPro" id="IPR006054">
    <property type="entry name" value="DnaQ"/>
</dbReference>
<protein>
    <recommendedName>
        <fullName evidence="3 20">DNA polymerase III subunit epsilon</fullName>
        <ecNumber evidence="2 20">2.7.7.7</ecNumber>
    </recommendedName>
</protein>